<dbReference type="AlphaFoldDB" id="A0A2P2NB85"/>
<evidence type="ECO:0000313" key="1">
    <source>
        <dbReference type="EMBL" id="MBX39739.1"/>
    </source>
</evidence>
<sequence length="31" mass="3639">MYCTSCHLKPLIPILLFVNLVLWTRGHEEVI</sequence>
<dbReference type="EMBL" id="GGEC01059255">
    <property type="protein sequence ID" value="MBX39739.1"/>
    <property type="molecule type" value="Transcribed_RNA"/>
</dbReference>
<proteinExistence type="predicted"/>
<organism evidence="1">
    <name type="scientific">Rhizophora mucronata</name>
    <name type="common">Asiatic mangrove</name>
    <dbReference type="NCBI Taxonomy" id="61149"/>
    <lineage>
        <taxon>Eukaryota</taxon>
        <taxon>Viridiplantae</taxon>
        <taxon>Streptophyta</taxon>
        <taxon>Embryophyta</taxon>
        <taxon>Tracheophyta</taxon>
        <taxon>Spermatophyta</taxon>
        <taxon>Magnoliopsida</taxon>
        <taxon>eudicotyledons</taxon>
        <taxon>Gunneridae</taxon>
        <taxon>Pentapetalae</taxon>
        <taxon>rosids</taxon>
        <taxon>fabids</taxon>
        <taxon>Malpighiales</taxon>
        <taxon>Rhizophoraceae</taxon>
        <taxon>Rhizophora</taxon>
    </lineage>
</organism>
<name>A0A2P2NB85_RHIMU</name>
<protein>
    <submittedName>
        <fullName evidence="1">Uncharacterized protein</fullName>
    </submittedName>
</protein>
<reference evidence="1" key="1">
    <citation type="submission" date="2018-02" db="EMBL/GenBank/DDBJ databases">
        <title>Rhizophora mucronata_Transcriptome.</title>
        <authorList>
            <person name="Meera S.P."/>
            <person name="Sreeshan A."/>
            <person name="Augustine A."/>
        </authorList>
    </citation>
    <scope>NUCLEOTIDE SEQUENCE</scope>
    <source>
        <tissue evidence="1">Leaf</tissue>
    </source>
</reference>
<accession>A0A2P2NB85</accession>